<sequence length="149" mass="16412">MHDEQTPAGLSKRGATFDDLAAFLQQPDPGGYPVQAVRECVCRSCGGRSFEVAVMEEESAARRTCLTCRESEFIADSEEYWDDDTEVDYYCACPCGGEEFAGAVGYSLRENGDVRWVFVGLRCLACGGLGIYEDWKISYGPSAFLLDRA</sequence>
<dbReference type="EMBL" id="JBHSPR010000060">
    <property type="protein sequence ID" value="MFC6022658.1"/>
    <property type="molecule type" value="Genomic_DNA"/>
</dbReference>
<accession>A0ABW1KQ10</accession>
<dbReference type="RefSeq" id="WP_377432341.1">
    <property type="nucleotide sequence ID" value="NZ_JBHSPR010000060.1"/>
</dbReference>
<comment type="caution">
    <text evidence="1">The sequence shown here is derived from an EMBL/GenBank/DDBJ whole genome shotgun (WGS) entry which is preliminary data.</text>
</comment>
<name>A0ABW1KQ10_9ACTN</name>
<organism evidence="1 2">
    <name type="scientific">Plantactinospora solaniradicis</name>
    <dbReference type="NCBI Taxonomy" id="1723736"/>
    <lineage>
        <taxon>Bacteria</taxon>
        <taxon>Bacillati</taxon>
        <taxon>Actinomycetota</taxon>
        <taxon>Actinomycetes</taxon>
        <taxon>Micromonosporales</taxon>
        <taxon>Micromonosporaceae</taxon>
        <taxon>Plantactinospora</taxon>
    </lineage>
</organism>
<dbReference type="Proteomes" id="UP001596203">
    <property type="component" value="Unassembled WGS sequence"/>
</dbReference>
<reference evidence="2" key="1">
    <citation type="journal article" date="2019" name="Int. J. Syst. Evol. Microbiol.">
        <title>The Global Catalogue of Microorganisms (GCM) 10K type strain sequencing project: providing services to taxonomists for standard genome sequencing and annotation.</title>
        <authorList>
            <consortium name="The Broad Institute Genomics Platform"/>
            <consortium name="The Broad Institute Genome Sequencing Center for Infectious Disease"/>
            <person name="Wu L."/>
            <person name="Ma J."/>
        </authorList>
    </citation>
    <scope>NUCLEOTIDE SEQUENCE [LARGE SCALE GENOMIC DNA]</scope>
    <source>
        <strain evidence="2">ZS-35-S2</strain>
    </source>
</reference>
<evidence type="ECO:0000313" key="2">
    <source>
        <dbReference type="Proteomes" id="UP001596203"/>
    </source>
</evidence>
<keyword evidence="2" id="KW-1185">Reference proteome</keyword>
<proteinExistence type="predicted"/>
<protein>
    <submittedName>
        <fullName evidence="1">Uncharacterized protein</fullName>
    </submittedName>
</protein>
<evidence type="ECO:0000313" key="1">
    <source>
        <dbReference type="EMBL" id="MFC6022658.1"/>
    </source>
</evidence>
<gene>
    <name evidence="1" type="ORF">ACFP2T_41685</name>
</gene>